<dbReference type="Gene3D" id="3.20.20.190">
    <property type="entry name" value="Phosphatidylinositol (PI) phosphodiesterase"/>
    <property type="match status" value="1"/>
</dbReference>
<dbReference type="CDD" id="cd08577">
    <property type="entry name" value="PI-PLCc_GDPD_SF_unchar3"/>
    <property type="match status" value="1"/>
</dbReference>
<dbReference type="AlphaFoldDB" id="A0A1H1YRC8"/>
<sequence length="283" mass="32632">MRLFKNPLLPSQIFLIALLTLFLKLNTKAQCVPLLNGFAHNDYWHKRPLLDALDNGYTYIEADVYERDGRLIVAHILPVLNHHRTLEDLYLKPLFDHVLKNNGEVYPGYRNSVTLMIDVKSDADKTYLVLKDMLQKYSGMLSSYSNGNIHIGPVTIVISGHKPEKLLSTEYARFAFVDEDLRLVRKDTLTDMYMMASCKYSKLLNWRGDGALPDQERQRLCSFVNVAHKFNRKVRLWASPENTVVWKTLLNCGVDLINTDKLEELKTFLINDKSTKVVSIKQL</sequence>
<dbReference type="InterPro" id="IPR051236">
    <property type="entry name" value="HAT_RTT109-like"/>
</dbReference>
<evidence type="ECO:0000313" key="3">
    <source>
        <dbReference type="Proteomes" id="UP000199679"/>
    </source>
</evidence>
<dbReference type="PANTHER" id="PTHR31571">
    <property type="entry name" value="ALTERED INHERITANCE OF MITOCHONDRIA PROTEIN 6"/>
    <property type="match status" value="1"/>
</dbReference>
<dbReference type="EMBL" id="LT629740">
    <property type="protein sequence ID" value="SDT23961.1"/>
    <property type="molecule type" value="Genomic_DNA"/>
</dbReference>
<protein>
    <recommendedName>
        <fullName evidence="1">Altered inheritance of mitochondria protein 6</fullName>
    </recommendedName>
</protein>
<dbReference type="PANTHER" id="PTHR31571:SF1">
    <property type="entry name" value="ALTERED INHERITANCE OF MITOCHONDRIA PROTEIN 6"/>
    <property type="match status" value="1"/>
</dbReference>
<accession>A0A1H1YRC8</accession>
<reference evidence="2 3" key="1">
    <citation type="submission" date="2016-10" db="EMBL/GenBank/DDBJ databases">
        <authorList>
            <person name="de Groot N.N."/>
        </authorList>
    </citation>
    <scope>NUCLEOTIDE SEQUENCE [LARGE SCALE GENOMIC DNA]</scope>
    <source>
        <strain evidence="2 3">MP1X4</strain>
    </source>
</reference>
<dbReference type="InterPro" id="IPR039559">
    <property type="entry name" value="AIM6_PI-PLC-like_dom"/>
</dbReference>
<dbReference type="Proteomes" id="UP000199679">
    <property type="component" value="Chromosome I"/>
</dbReference>
<proteinExistence type="predicted"/>
<dbReference type="InterPro" id="IPR017946">
    <property type="entry name" value="PLC-like_Pdiesterase_TIM-brl"/>
</dbReference>
<dbReference type="STRING" id="652787.SAMN05216490_2823"/>
<organism evidence="2 3">
    <name type="scientific">Mucilaginibacter mallensis</name>
    <dbReference type="NCBI Taxonomy" id="652787"/>
    <lineage>
        <taxon>Bacteria</taxon>
        <taxon>Pseudomonadati</taxon>
        <taxon>Bacteroidota</taxon>
        <taxon>Sphingobacteriia</taxon>
        <taxon>Sphingobacteriales</taxon>
        <taxon>Sphingobacteriaceae</taxon>
        <taxon>Mucilaginibacter</taxon>
    </lineage>
</organism>
<keyword evidence="3" id="KW-1185">Reference proteome</keyword>
<gene>
    <name evidence="2" type="ORF">SAMN05216490_2823</name>
</gene>
<name>A0A1H1YRC8_MUCMA</name>
<evidence type="ECO:0000313" key="2">
    <source>
        <dbReference type="EMBL" id="SDT23961.1"/>
    </source>
</evidence>
<dbReference type="GO" id="GO:0006629">
    <property type="term" value="P:lipid metabolic process"/>
    <property type="evidence" value="ECO:0007669"/>
    <property type="project" value="InterPro"/>
</dbReference>
<evidence type="ECO:0000256" key="1">
    <source>
        <dbReference type="ARBA" id="ARBA00014286"/>
    </source>
</evidence>
<dbReference type="GO" id="GO:0008081">
    <property type="term" value="F:phosphoric diester hydrolase activity"/>
    <property type="evidence" value="ECO:0007669"/>
    <property type="project" value="InterPro"/>
</dbReference>
<dbReference type="SUPFAM" id="SSF51695">
    <property type="entry name" value="PLC-like phosphodiesterases"/>
    <property type="match status" value="1"/>
</dbReference>
<dbReference type="OrthoDB" id="9794455at2"/>
<dbReference type="RefSeq" id="WP_091373889.1">
    <property type="nucleotide sequence ID" value="NZ_LT629740.1"/>
</dbReference>